<name>A0A540NGH2_MALBA</name>
<comment type="cofactor">
    <cofactor evidence="1 10">
        <name>Zn(2+)</name>
        <dbReference type="ChEBI" id="CHEBI:29105"/>
    </cofactor>
</comment>
<organism evidence="13 14">
    <name type="scientific">Malus baccata</name>
    <name type="common">Siberian crab apple</name>
    <name type="synonym">Pyrus baccata</name>
    <dbReference type="NCBI Taxonomy" id="106549"/>
    <lineage>
        <taxon>Eukaryota</taxon>
        <taxon>Viridiplantae</taxon>
        <taxon>Streptophyta</taxon>
        <taxon>Embryophyta</taxon>
        <taxon>Tracheophyta</taxon>
        <taxon>Spermatophyta</taxon>
        <taxon>Magnoliopsida</taxon>
        <taxon>eudicotyledons</taxon>
        <taxon>Gunneridae</taxon>
        <taxon>Pentapetalae</taxon>
        <taxon>rosids</taxon>
        <taxon>fabids</taxon>
        <taxon>Rosales</taxon>
        <taxon>Rosaceae</taxon>
        <taxon>Amygdaloideae</taxon>
        <taxon>Maleae</taxon>
        <taxon>Malus</taxon>
    </lineage>
</organism>
<evidence type="ECO:0000313" key="13">
    <source>
        <dbReference type="EMBL" id="TQE10138.1"/>
    </source>
</evidence>
<evidence type="ECO:0000256" key="4">
    <source>
        <dbReference type="ARBA" id="ARBA00006365"/>
    </source>
</evidence>
<keyword evidence="8 10" id="KW-0456">Lyase</keyword>
<dbReference type="GO" id="GO:0008270">
    <property type="term" value="F:zinc ion binding"/>
    <property type="evidence" value="ECO:0007669"/>
    <property type="project" value="UniProtKB-UniRule"/>
</dbReference>
<evidence type="ECO:0000256" key="10">
    <source>
        <dbReference type="RuleBase" id="RU367011"/>
    </source>
</evidence>
<dbReference type="GO" id="GO:0004089">
    <property type="term" value="F:carbonate dehydratase activity"/>
    <property type="evidence" value="ECO:0007669"/>
    <property type="project" value="UniProtKB-UniRule"/>
</dbReference>
<dbReference type="STRING" id="106549.A0A540NGH2"/>
<dbReference type="InterPro" id="IPR023561">
    <property type="entry name" value="Carbonic_anhydrase_a-class"/>
</dbReference>
<dbReference type="EMBL" id="VIEB01000047">
    <property type="protein sequence ID" value="TQE10138.1"/>
    <property type="molecule type" value="Genomic_DNA"/>
</dbReference>
<sequence length="339" mass="38167">MMFESKQTHLRFFALTIILLYLHPIALTAKPLDQEIEFDYREGSEKGPQHWGELKKEWTACKDGKSQSPIDLMEDGATKVIPTFRDLTMHHKPSGATLKNEGHYIALEWEGDAGSIQINGTNYFLKQCHWHTPSEHTINGIRYDLELHMVHRSADKNSVAVIAFLYQVGPPNPFLLKVSKDILSVIGTKEKHLGVINPSEIKWPSLRFYRYVGSLTTPPCTEAVIWTVNEGVSIVSRRQLELLKQVVDDYAVMNARPLQPANDRGIKLYGSTSWLSDDKVSHHTTINAASSPQESINAASPQESSHSPKQGNHSPQQTVRLFPQVIACLFLCLLHLVIN</sequence>
<comment type="subcellular location">
    <subcellularLocation>
        <location evidence="3">Plastid</location>
        <location evidence="3">Chloroplast stroma</location>
    </subcellularLocation>
</comment>
<gene>
    <name evidence="13" type="ORF">C1H46_004241</name>
</gene>
<evidence type="ECO:0000256" key="9">
    <source>
        <dbReference type="ARBA" id="ARBA00048348"/>
    </source>
</evidence>
<feature type="domain" description="Alpha-carbonic anhydrase" evidence="12">
    <location>
        <begin position="36"/>
        <end position="270"/>
    </location>
</feature>
<accession>A0A540NGH2</accession>
<evidence type="ECO:0000256" key="5">
    <source>
        <dbReference type="ARBA" id="ARBA00012925"/>
    </source>
</evidence>
<comment type="similarity">
    <text evidence="4">Belongs to the alpha-class carbonic anhydrase family.</text>
</comment>
<dbReference type="InterPro" id="IPR001148">
    <property type="entry name" value="CA_dom"/>
</dbReference>
<dbReference type="AlphaFoldDB" id="A0A540NGH2"/>
<dbReference type="PANTHER" id="PTHR18952:SF201">
    <property type="entry name" value="CARBONIC ANHYDRASE"/>
    <property type="match status" value="1"/>
</dbReference>
<evidence type="ECO:0000256" key="6">
    <source>
        <dbReference type="ARBA" id="ARBA00022723"/>
    </source>
</evidence>
<dbReference type="GO" id="GO:0009570">
    <property type="term" value="C:chloroplast stroma"/>
    <property type="evidence" value="ECO:0007669"/>
    <property type="project" value="UniProtKB-SubCell"/>
</dbReference>
<dbReference type="Pfam" id="PF00194">
    <property type="entry name" value="Carb_anhydrase"/>
    <property type="match status" value="1"/>
</dbReference>
<feature type="chain" id="PRO_5025088102" description="Carbonic anhydrase" evidence="10">
    <location>
        <begin position="29"/>
        <end position="339"/>
    </location>
</feature>
<evidence type="ECO:0000256" key="2">
    <source>
        <dbReference type="ARBA" id="ARBA00002904"/>
    </source>
</evidence>
<comment type="catalytic activity">
    <reaction evidence="9 10">
        <text>hydrogencarbonate + H(+) = CO2 + H2O</text>
        <dbReference type="Rhea" id="RHEA:10748"/>
        <dbReference type="ChEBI" id="CHEBI:15377"/>
        <dbReference type="ChEBI" id="CHEBI:15378"/>
        <dbReference type="ChEBI" id="CHEBI:16526"/>
        <dbReference type="ChEBI" id="CHEBI:17544"/>
        <dbReference type="EC" id="4.2.1.1"/>
    </reaction>
</comment>
<dbReference type="InterPro" id="IPR036398">
    <property type="entry name" value="CA_dom_sf"/>
</dbReference>
<dbReference type="Gene3D" id="3.10.200.10">
    <property type="entry name" value="Alpha carbonic anhydrase"/>
    <property type="match status" value="1"/>
</dbReference>
<dbReference type="InterPro" id="IPR018338">
    <property type="entry name" value="Carbonic_anhydrase_a-class_CS"/>
</dbReference>
<dbReference type="SMART" id="SM01057">
    <property type="entry name" value="Carb_anhydrase"/>
    <property type="match status" value="1"/>
</dbReference>
<dbReference type="PROSITE" id="PS51144">
    <property type="entry name" value="ALPHA_CA_2"/>
    <property type="match status" value="1"/>
</dbReference>
<dbReference type="InterPro" id="IPR041891">
    <property type="entry name" value="Alpha_CA_prokaryot-like"/>
</dbReference>
<comment type="similarity">
    <text evidence="10">Belongs to the alpha-carbonic anhydrase family.</text>
</comment>
<evidence type="ECO:0000259" key="12">
    <source>
        <dbReference type="PROSITE" id="PS51144"/>
    </source>
</evidence>
<dbReference type="GO" id="GO:0006730">
    <property type="term" value="P:one-carbon metabolic process"/>
    <property type="evidence" value="ECO:0007669"/>
    <property type="project" value="TreeGrafter"/>
</dbReference>
<keyword evidence="10" id="KW-0732">Signal</keyword>
<comment type="caution">
    <text evidence="13">The sequence shown here is derived from an EMBL/GenBank/DDBJ whole genome shotgun (WGS) entry which is preliminary data.</text>
</comment>
<keyword evidence="14" id="KW-1185">Reference proteome</keyword>
<reference evidence="13 14" key="1">
    <citation type="journal article" date="2019" name="G3 (Bethesda)">
        <title>Sequencing of a Wild Apple (Malus baccata) Genome Unravels the Differences Between Cultivated and Wild Apple Species Regarding Disease Resistance and Cold Tolerance.</title>
        <authorList>
            <person name="Chen X."/>
        </authorList>
    </citation>
    <scope>NUCLEOTIDE SEQUENCE [LARGE SCALE GENOMIC DNA]</scope>
    <source>
        <strain evidence="14">cv. Shandingzi</strain>
        <tissue evidence="13">Leaves</tissue>
    </source>
</reference>
<keyword evidence="6 10" id="KW-0479">Metal-binding</keyword>
<dbReference type="CDD" id="cd03124">
    <property type="entry name" value="alpha_CA_prokaryotic_like"/>
    <property type="match status" value="1"/>
</dbReference>
<protein>
    <recommendedName>
        <fullName evidence="5 10">Carbonic anhydrase</fullName>
        <ecNumber evidence="5 10">4.2.1.1</ecNumber>
    </recommendedName>
</protein>
<keyword evidence="7 10" id="KW-0862">Zinc</keyword>
<evidence type="ECO:0000256" key="7">
    <source>
        <dbReference type="ARBA" id="ARBA00022833"/>
    </source>
</evidence>
<dbReference type="EC" id="4.2.1.1" evidence="5 10"/>
<proteinExistence type="inferred from homology"/>
<evidence type="ECO:0000256" key="11">
    <source>
        <dbReference type="SAM" id="MobiDB-lite"/>
    </source>
</evidence>
<feature type="signal peptide" evidence="10">
    <location>
        <begin position="1"/>
        <end position="28"/>
    </location>
</feature>
<comment type="function">
    <text evidence="2 10">Reversible hydration of carbon dioxide.</text>
</comment>
<dbReference type="PANTHER" id="PTHR18952">
    <property type="entry name" value="CARBONIC ANHYDRASE"/>
    <property type="match status" value="1"/>
</dbReference>
<evidence type="ECO:0000256" key="8">
    <source>
        <dbReference type="ARBA" id="ARBA00023239"/>
    </source>
</evidence>
<evidence type="ECO:0000256" key="3">
    <source>
        <dbReference type="ARBA" id="ARBA00004470"/>
    </source>
</evidence>
<evidence type="ECO:0000256" key="1">
    <source>
        <dbReference type="ARBA" id="ARBA00001947"/>
    </source>
</evidence>
<feature type="region of interest" description="Disordered" evidence="11">
    <location>
        <begin position="289"/>
        <end position="316"/>
    </location>
</feature>
<evidence type="ECO:0000313" key="14">
    <source>
        <dbReference type="Proteomes" id="UP000315295"/>
    </source>
</evidence>
<dbReference type="Proteomes" id="UP000315295">
    <property type="component" value="Unassembled WGS sequence"/>
</dbReference>
<dbReference type="PROSITE" id="PS00162">
    <property type="entry name" value="ALPHA_CA_1"/>
    <property type="match status" value="1"/>
</dbReference>
<dbReference type="SUPFAM" id="SSF51069">
    <property type="entry name" value="Carbonic anhydrase"/>
    <property type="match status" value="1"/>
</dbReference>